<protein>
    <submittedName>
        <fullName evidence="1">Uncharacterized protein</fullName>
    </submittedName>
</protein>
<evidence type="ECO:0000313" key="1">
    <source>
        <dbReference type="EMBL" id="KAK9414846.1"/>
    </source>
</evidence>
<organism evidence="1 2">
    <name type="scientific">Seiridium unicorne</name>
    <dbReference type="NCBI Taxonomy" id="138068"/>
    <lineage>
        <taxon>Eukaryota</taxon>
        <taxon>Fungi</taxon>
        <taxon>Dikarya</taxon>
        <taxon>Ascomycota</taxon>
        <taxon>Pezizomycotina</taxon>
        <taxon>Sordariomycetes</taxon>
        <taxon>Xylariomycetidae</taxon>
        <taxon>Amphisphaeriales</taxon>
        <taxon>Sporocadaceae</taxon>
        <taxon>Seiridium</taxon>
    </lineage>
</organism>
<gene>
    <name evidence="1" type="ORF">SUNI508_10789</name>
</gene>
<dbReference type="EMBL" id="JARVKF010000421">
    <property type="protein sequence ID" value="KAK9414846.1"/>
    <property type="molecule type" value="Genomic_DNA"/>
</dbReference>
<evidence type="ECO:0000313" key="2">
    <source>
        <dbReference type="Proteomes" id="UP001408356"/>
    </source>
</evidence>
<name>A0ABR2UK66_9PEZI</name>
<keyword evidence="2" id="KW-1185">Reference proteome</keyword>
<proteinExistence type="predicted"/>
<accession>A0ABR2UK66</accession>
<sequence>MPASRLESIQEGPAPEWQRWARNPRMLNRMIKDEARLVKRDAQRASSVDYKKVEKLLVTIRYLASMKAIDETGWDAIESLILWLGVRCQELWDVADSKELEDEDVALIRSKGDYSEIATMLIQAKWKQEAPNTIESWID</sequence>
<dbReference type="Proteomes" id="UP001408356">
    <property type="component" value="Unassembled WGS sequence"/>
</dbReference>
<reference evidence="1 2" key="1">
    <citation type="journal article" date="2024" name="J. Plant Pathol.">
        <title>Sequence and assembly of the genome of Seiridium unicorne, isolate CBS 538.82, causal agent of cypress canker disease.</title>
        <authorList>
            <person name="Scali E."/>
            <person name="Rocca G.D."/>
            <person name="Danti R."/>
            <person name="Garbelotto M."/>
            <person name="Barberini S."/>
            <person name="Baroncelli R."/>
            <person name="Emiliani G."/>
        </authorList>
    </citation>
    <scope>NUCLEOTIDE SEQUENCE [LARGE SCALE GENOMIC DNA]</scope>
    <source>
        <strain evidence="1 2">BM-138-508</strain>
    </source>
</reference>
<comment type="caution">
    <text evidence="1">The sequence shown here is derived from an EMBL/GenBank/DDBJ whole genome shotgun (WGS) entry which is preliminary data.</text>
</comment>